<keyword evidence="5 9" id="KW-0812">Transmembrane</keyword>
<evidence type="ECO:0000256" key="9">
    <source>
        <dbReference type="SAM" id="Phobius"/>
    </source>
</evidence>
<dbReference type="InterPro" id="IPR007387">
    <property type="entry name" value="TRAP_DctQ"/>
</dbReference>
<evidence type="ECO:0000256" key="5">
    <source>
        <dbReference type="ARBA" id="ARBA00022692"/>
    </source>
</evidence>
<dbReference type="Proteomes" id="UP000589552">
    <property type="component" value="Unassembled WGS sequence"/>
</dbReference>
<sequence length="203" mass="22005">MTNVIVHPGHDGIGKRTTFGFITNDYPMLHKLQNAISGICAIIAAAAVVISGVLTILEVFMRAVLKSPLGWNIGFSERYLMVAIAFFGLVTAYRTGSHIAVASLFGKFAPPVQKILMIVAELIIAATFLLLFLAGIEATSFSISIGERVPPGMADIPWASWTWRVMIPISALMGLIVVLIDIFREVTTSWSKPSTDYEPGEGH</sequence>
<keyword evidence="4" id="KW-0997">Cell inner membrane</keyword>
<evidence type="ECO:0000256" key="3">
    <source>
        <dbReference type="ARBA" id="ARBA00022475"/>
    </source>
</evidence>
<evidence type="ECO:0000256" key="8">
    <source>
        <dbReference type="ARBA" id="ARBA00038436"/>
    </source>
</evidence>
<keyword evidence="6 9" id="KW-1133">Transmembrane helix</keyword>
<feature type="transmembrane region" description="Helical" evidence="9">
    <location>
        <begin position="35"/>
        <end position="60"/>
    </location>
</feature>
<evidence type="ECO:0000313" key="11">
    <source>
        <dbReference type="EMBL" id="NMF09240.1"/>
    </source>
</evidence>
<dbReference type="PANTHER" id="PTHR35011:SF2">
    <property type="entry name" value="2,3-DIKETO-L-GULONATE TRAP TRANSPORTER SMALL PERMEASE PROTEIN YIAM"/>
    <property type="match status" value="1"/>
</dbReference>
<feature type="transmembrane region" description="Helical" evidence="9">
    <location>
        <begin position="118"/>
        <end position="141"/>
    </location>
</feature>
<dbReference type="InterPro" id="IPR055348">
    <property type="entry name" value="DctQ"/>
</dbReference>
<reference evidence="11 12" key="1">
    <citation type="submission" date="2020-04" db="EMBL/GenBank/DDBJ databases">
        <authorList>
            <person name="Hitch T.C.A."/>
            <person name="Wylensek D."/>
            <person name="Clavel T."/>
        </authorList>
    </citation>
    <scope>NUCLEOTIDE SEQUENCE [LARGE SCALE GENOMIC DNA]</scope>
    <source>
        <strain evidence="11 12">BL-383-APC-2I</strain>
    </source>
</reference>
<name>A0A7X9SW92_9CORY</name>
<dbReference type="RefSeq" id="WP_168937726.1">
    <property type="nucleotide sequence ID" value="NZ_DYUU01000054.1"/>
</dbReference>
<dbReference type="AlphaFoldDB" id="A0A7X9SW92"/>
<evidence type="ECO:0000313" key="12">
    <source>
        <dbReference type="Proteomes" id="UP000589552"/>
    </source>
</evidence>
<dbReference type="EMBL" id="JABAGA010000003">
    <property type="protein sequence ID" value="NMF09240.1"/>
    <property type="molecule type" value="Genomic_DNA"/>
</dbReference>
<evidence type="ECO:0000256" key="7">
    <source>
        <dbReference type="ARBA" id="ARBA00023136"/>
    </source>
</evidence>
<gene>
    <name evidence="11" type="ORF">HF852_06455</name>
</gene>
<feature type="transmembrane region" description="Helical" evidence="9">
    <location>
        <begin position="161"/>
        <end position="183"/>
    </location>
</feature>
<evidence type="ECO:0000256" key="1">
    <source>
        <dbReference type="ARBA" id="ARBA00004429"/>
    </source>
</evidence>
<comment type="similarity">
    <text evidence="8">Belongs to the TRAP transporter small permease family.</text>
</comment>
<keyword evidence="2" id="KW-0813">Transport</keyword>
<proteinExistence type="inferred from homology"/>
<accession>A0A7X9SW92</accession>
<feature type="transmembrane region" description="Helical" evidence="9">
    <location>
        <begin position="80"/>
        <end position="106"/>
    </location>
</feature>
<comment type="caution">
    <text evidence="11">The sequence shown here is derived from an EMBL/GenBank/DDBJ whole genome shotgun (WGS) entry which is preliminary data.</text>
</comment>
<feature type="domain" description="Tripartite ATP-independent periplasmic transporters DctQ component" evidence="10">
    <location>
        <begin position="53"/>
        <end position="187"/>
    </location>
</feature>
<comment type="subcellular location">
    <subcellularLocation>
        <location evidence="1">Cell inner membrane</location>
        <topology evidence="1">Multi-pass membrane protein</topology>
    </subcellularLocation>
</comment>
<keyword evidence="7 9" id="KW-0472">Membrane</keyword>
<dbReference type="GO" id="GO:0015740">
    <property type="term" value="P:C4-dicarboxylate transport"/>
    <property type="evidence" value="ECO:0007669"/>
    <property type="project" value="TreeGrafter"/>
</dbReference>
<evidence type="ECO:0000256" key="4">
    <source>
        <dbReference type="ARBA" id="ARBA00022519"/>
    </source>
</evidence>
<protein>
    <submittedName>
        <fullName evidence="11">TRAP transporter small permease</fullName>
    </submittedName>
</protein>
<dbReference type="GO" id="GO:0022857">
    <property type="term" value="F:transmembrane transporter activity"/>
    <property type="evidence" value="ECO:0007669"/>
    <property type="project" value="TreeGrafter"/>
</dbReference>
<evidence type="ECO:0000256" key="6">
    <source>
        <dbReference type="ARBA" id="ARBA00022989"/>
    </source>
</evidence>
<dbReference type="GO" id="GO:0005886">
    <property type="term" value="C:plasma membrane"/>
    <property type="evidence" value="ECO:0007669"/>
    <property type="project" value="UniProtKB-SubCell"/>
</dbReference>
<evidence type="ECO:0000256" key="2">
    <source>
        <dbReference type="ARBA" id="ARBA00022448"/>
    </source>
</evidence>
<evidence type="ECO:0000259" key="10">
    <source>
        <dbReference type="Pfam" id="PF04290"/>
    </source>
</evidence>
<dbReference type="Pfam" id="PF04290">
    <property type="entry name" value="DctQ"/>
    <property type="match status" value="1"/>
</dbReference>
<keyword evidence="3" id="KW-1003">Cell membrane</keyword>
<dbReference type="PANTHER" id="PTHR35011">
    <property type="entry name" value="2,3-DIKETO-L-GULONATE TRAP TRANSPORTER SMALL PERMEASE PROTEIN YIAM"/>
    <property type="match status" value="1"/>
</dbReference>
<organism evidence="11 12">
    <name type="scientific">Corynebacterium xerosis</name>
    <dbReference type="NCBI Taxonomy" id="1725"/>
    <lineage>
        <taxon>Bacteria</taxon>
        <taxon>Bacillati</taxon>
        <taxon>Actinomycetota</taxon>
        <taxon>Actinomycetes</taxon>
        <taxon>Mycobacteriales</taxon>
        <taxon>Corynebacteriaceae</taxon>
        <taxon>Corynebacterium</taxon>
    </lineage>
</organism>